<dbReference type="InterPro" id="IPR013325">
    <property type="entry name" value="RNA_pol_sigma_r2"/>
</dbReference>
<evidence type="ECO:0000313" key="8">
    <source>
        <dbReference type="Proteomes" id="UP000002221"/>
    </source>
</evidence>
<keyword evidence="4" id="KW-0804">Transcription</keyword>
<gene>
    <name evidence="7" type="ordered locus">Rmar_2618</name>
</gene>
<dbReference type="InterPro" id="IPR014284">
    <property type="entry name" value="RNA_pol_sigma-70_dom"/>
</dbReference>
<dbReference type="KEGG" id="rmr:Rmar_2618"/>
<dbReference type="CDD" id="cd06171">
    <property type="entry name" value="Sigma70_r4"/>
    <property type="match status" value="1"/>
</dbReference>
<dbReference type="InterPro" id="IPR036388">
    <property type="entry name" value="WH-like_DNA-bd_sf"/>
</dbReference>
<dbReference type="InterPro" id="IPR013249">
    <property type="entry name" value="RNA_pol_sigma70_r4_t2"/>
</dbReference>
<dbReference type="InterPro" id="IPR014327">
    <property type="entry name" value="RNA_pol_sigma70_bacteroid"/>
</dbReference>
<dbReference type="Gene3D" id="1.10.1740.10">
    <property type="match status" value="1"/>
</dbReference>
<dbReference type="STRING" id="518766.Rmar_2618"/>
<name>D0MG02_RHOM4</name>
<dbReference type="NCBIfam" id="TIGR02937">
    <property type="entry name" value="sigma70-ECF"/>
    <property type="match status" value="1"/>
</dbReference>
<organism evidence="7 8">
    <name type="scientific">Rhodothermus marinus (strain ATCC 43812 / DSM 4252 / R-10)</name>
    <name type="common">Rhodothermus obamensis</name>
    <dbReference type="NCBI Taxonomy" id="518766"/>
    <lineage>
        <taxon>Bacteria</taxon>
        <taxon>Pseudomonadati</taxon>
        <taxon>Rhodothermota</taxon>
        <taxon>Rhodothermia</taxon>
        <taxon>Rhodothermales</taxon>
        <taxon>Rhodothermaceae</taxon>
        <taxon>Rhodothermus</taxon>
    </lineage>
</organism>
<dbReference type="Pfam" id="PF04542">
    <property type="entry name" value="Sigma70_r2"/>
    <property type="match status" value="1"/>
</dbReference>
<dbReference type="Gene3D" id="1.10.10.10">
    <property type="entry name" value="Winged helix-like DNA-binding domain superfamily/Winged helix DNA-binding domain"/>
    <property type="match status" value="1"/>
</dbReference>
<dbReference type="SUPFAM" id="SSF88946">
    <property type="entry name" value="Sigma2 domain of RNA polymerase sigma factors"/>
    <property type="match status" value="1"/>
</dbReference>
<dbReference type="InterPro" id="IPR039425">
    <property type="entry name" value="RNA_pol_sigma-70-like"/>
</dbReference>
<dbReference type="Proteomes" id="UP000002221">
    <property type="component" value="Chromosome"/>
</dbReference>
<evidence type="ECO:0000256" key="2">
    <source>
        <dbReference type="ARBA" id="ARBA00023015"/>
    </source>
</evidence>
<accession>D0MG02</accession>
<keyword evidence="2" id="KW-0805">Transcription regulation</keyword>
<dbReference type="InterPro" id="IPR007627">
    <property type="entry name" value="RNA_pol_sigma70_r2"/>
</dbReference>
<dbReference type="GO" id="GO:0006352">
    <property type="term" value="P:DNA-templated transcription initiation"/>
    <property type="evidence" value="ECO:0007669"/>
    <property type="project" value="InterPro"/>
</dbReference>
<evidence type="ECO:0000256" key="1">
    <source>
        <dbReference type="ARBA" id="ARBA00010641"/>
    </source>
</evidence>
<dbReference type="NCBIfam" id="TIGR02985">
    <property type="entry name" value="Sig70_bacteroi1"/>
    <property type="match status" value="1"/>
</dbReference>
<evidence type="ECO:0000313" key="7">
    <source>
        <dbReference type="EMBL" id="ACY49491.1"/>
    </source>
</evidence>
<evidence type="ECO:0000259" key="6">
    <source>
        <dbReference type="Pfam" id="PF08281"/>
    </source>
</evidence>
<keyword evidence="3" id="KW-0731">Sigma factor</keyword>
<keyword evidence="8" id="KW-1185">Reference proteome</keyword>
<protein>
    <submittedName>
        <fullName evidence="7">RNA polymerase, sigma-24 subunit, ECF subfamily</fullName>
    </submittedName>
</protein>
<feature type="domain" description="RNA polymerase sigma-70 region 2" evidence="5">
    <location>
        <begin position="39"/>
        <end position="105"/>
    </location>
</feature>
<proteinExistence type="inferred from homology"/>
<feature type="domain" description="RNA polymerase sigma factor 70 region 4 type 2" evidence="6">
    <location>
        <begin position="138"/>
        <end position="190"/>
    </location>
</feature>
<comment type="similarity">
    <text evidence="1">Belongs to the sigma-70 factor family. ECF subfamily.</text>
</comment>
<dbReference type="HOGENOM" id="CLU_047691_4_1_10"/>
<evidence type="ECO:0000256" key="4">
    <source>
        <dbReference type="ARBA" id="ARBA00023163"/>
    </source>
</evidence>
<dbReference type="InterPro" id="IPR013324">
    <property type="entry name" value="RNA_pol_sigma_r3/r4-like"/>
</dbReference>
<evidence type="ECO:0000259" key="5">
    <source>
        <dbReference type="Pfam" id="PF04542"/>
    </source>
</evidence>
<dbReference type="SUPFAM" id="SSF88659">
    <property type="entry name" value="Sigma3 and sigma4 domains of RNA polymerase sigma factors"/>
    <property type="match status" value="1"/>
</dbReference>
<sequence length="201" mass="23758">MQLGQTSTSLDTRVGSLSVQECDWIRRIRQGDGEAYAELFRCYYGRLCRFAQSMLGDEEAAHEVVQEVFLRIWERRQRWQPTHSLRLYLYQAVRNEAFNFRRRQQLRRRWQVDGLQLPVHRTCGEPDGLQRLQAEEFRQALEEAIASLPERRRLTFLLHREHGFTYAEIARIMGVSPKTVSNQLTEAVKYLRARLASFLAQ</sequence>
<dbReference type="Pfam" id="PF08281">
    <property type="entry name" value="Sigma70_r4_2"/>
    <property type="match status" value="1"/>
</dbReference>
<evidence type="ECO:0000256" key="3">
    <source>
        <dbReference type="ARBA" id="ARBA00023082"/>
    </source>
</evidence>
<dbReference type="GO" id="GO:0003677">
    <property type="term" value="F:DNA binding"/>
    <property type="evidence" value="ECO:0007669"/>
    <property type="project" value="InterPro"/>
</dbReference>
<dbReference type="GO" id="GO:0016987">
    <property type="term" value="F:sigma factor activity"/>
    <property type="evidence" value="ECO:0007669"/>
    <property type="project" value="UniProtKB-KW"/>
</dbReference>
<dbReference type="AlphaFoldDB" id="D0MG02"/>
<reference evidence="7 8" key="1">
    <citation type="journal article" date="2009" name="Stand. Genomic Sci.">
        <title>Complete genome sequence of Rhodothermus marinus type strain (R-10).</title>
        <authorList>
            <person name="Nolan M."/>
            <person name="Tindall B.J."/>
            <person name="Pomrenke H."/>
            <person name="Lapidus A."/>
            <person name="Copeland A."/>
            <person name="Glavina Del Rio T."/>
            <person name="Lucas S."/>
            <person name="Chen F."/>
            <person name="Tice H."/>
            <person name="Cheng J.F."/>
            <person name="Saunders E."/>
            <person name="Han C."/>
            <person name="Bruce D."/>
            <person name="Goodwin L."/>
            <person name="Chain P."/>
            <person name="Pitluck S."/>
            <person name="Ovchinikova G."/>
            <person name="Pati A."/>
            <person name="Ivanova N."/>
            <person name="Mavromatis K."/>
            <person name="Chen A."/>
            <person name="Palaniappan K."/>
            <person name="Land M."/>
            <person name="Hauser L."/>
            <person name="Chang Y.J."/>
            <person name="Jeffries C.D."/>
            <person name="Brettin T."/>
            <person name="Goker M."/>
            <person name="Bristow J."/>
            <person name="Eisen J.A."/>
            <person name="Markowitz V."/>
            <person name="Hugenholtz P."/>
            <person name="Kyrpides N.C."/>
            <person name="Klenk H.P."/>
            <person name="Detter J.C."/>
        </authorList>
    </citation>
    <scope>NUCLEOTIDE SEQUENCE [LARGE SCALE GENOMIC DNA]</scope>
    <source>
        <strain evidence="8">ATCC 43812 / DSM 4252 / R-10</strain>
    </source>
</reference>
<dbReference type="eggNOG" id="COG1595">
    <property type="taxonomic scope" value="Bacteria"/>
</dbReference>
<dbReference type="PANTHER" id="PTHR43133:SF46">
    <property type="entry name" value="RNA POLYMERASE SIGMA-70 FACTOR ECF SUBFAMILY"/>
    <property type="match status" value="1"/>
</dbReference>
<dbReference type="EMBL" id="CP001807">
    <property type="protein sequence ID" value="ACY49491.1"/>
    <property type="molecule type" value="Genomic_DNA"/>
</dbReference>
<dbReference type="PANTHER" id="PTHR43133">
    <property type="entry name" value="RNA POLYMERASE ECF-TYPE SIGMA FACTO"/>
    <property type="match status" value="1"/>
</dbReference>